<evidence type="ECO:0000256" key="2">
    <source>
        <dbReference type="ARBA" id="ARBA00009370"/>
    </source>
</evidence>
<dbReference type="Pfam" id="PF10502">
    <property type="entry name" value="Peptidase_S26"/>
    <property type="match status" value="1"/>
</dbReference>
<dbReference type="OrthoDB" id="9815782at2"/>
<keyword evidence="5 7" id="KW-0378">Hydrolase</keyword>
<dbReference type="PRINTS" id="PR00727">
    <property type="entry name" value="LEADERPTASE"/>
</dbReference>
<dbReference type="InterPro" id="IPR036286">
    <property type="entry name" value="LexA/Signal_pep-like_sf"/>
</dbReference>
<dbReference type="InterPro" id="IPR019533">
    <property type="entry name" value="Peptidase_S26"/>
</dbReference>
<accession>A0A2A4B7Q4</accession>
<dbReference type="GO" id="GO:0006465">
    <property type="term" value="P:signal peptide processing"/>
    <property type="evidence" value="ECO:0007669"/>
    <property type="project" value="InterPro"/>
</dbReference>
<dbReference type="InterPro" id="IPR019758">
    <property type="entry name" value="Pept_S26A_signal_pept_1_CS"/>
</dbReference>
<reference evidence="9 10" key="1">
    <citation type="submission" date="2017-09" db="EMBL/GenBank/DDBJ databases">
        <title>Sphingomonas spermidinifaciens 9NM-10, whole genome shotgun sequence.</title>
        <authorList>
            <person name="Feng G."/>
            <person name="Zhu H."/>
        </authorList>
    </citation>
    <scope>NUCLEOTIDE SEQUENCE [LARGE SCALE GENOMIC DNA]</scope>
    <source>
        <strain evidence="9 10">9NM-10</strain>
    </source>
</reference>
<feature type="domain" description="Peptidase S26" evidence="8">
    <location>
        <begin position="18"/>
        <end position="240"/>
    </location>
</feature>
<evidence type="ECO:0000256" key="3">
    <source>
        <dbReference type="ARBA" id="ARBA00013208"/>
    </source>
</evidence>
<evidence type="ECO:0000313" key="9">
    <source>
        <dbReference type="EMBL" id="PCD04110.1"/>
    </source>
</evidence>
<keyword evidence="7" id="KW-0645">Protease</keyword>
<evidence type="ECO:0000259" key="8">
    <source>
        <dbReference type="Pfam" id="PF10502"/>
    </source>
</evidence>
<dbReference type="EMBL" id="NWMW01000001">
    <property type="protein sequence ID" value="PCD04110.1"/>
    <property type="molecule type" value="Genomic_DNA"/>
</dbReference>
<name>A0A2A4B7Q4_9SPHN</name>
<keyword evidence="7" id="KW-0472">Membrane</keyword>
<feature type="transmembrane region" description="Helical" evidence="7">
    <location>
        <begin position="21"/>
        <end position="44"/>
    </location>
</feature>
<evidence type="ECO:0000256" key="6">
    <source>
        <dbReference type="PIRSR" id="PIRSR600223-1"/>
    </source>
</evidence>
<evidence type="ECO:0000256" key="1">
    <source>
        <dbReference type="ARBA" id="ARBA00000677"/>
    </source>
</evidence>
<evidence type="ECO:0000256" key="4">
    <source>
        <dbReference type="ARBA" id="ARBA00019232"/>
    </source>
</evidence>
<dbReference type="PANTHER" id="PTHR43390:SF1">
    <property type="entry name" value="CHLOROPLAST PROCESSING PEPTIDASE"/>
    <property type="match status" value="1"/>
</dbReference>
<keyword evidence="7" id="KW-1133">Transmembrane helix</keyword>
<comment type="caution">
    <text evidence="9">The sequence shown here is derived from an EMBL/GenBank/DDBJ whole genome shotgun (WGS) entry which is preliminary data.</text>
</comment>
<sequence length="267" mass="29999">MALRPARAPRRPRRSEWQETLIFLVKLVAIVFVVRSFLVSPFVIPSGSMLPRTLIGDYLFVTKWNYGYSRHSLPFSLPLIPGRIFASTPARGDVVVFKAPPTSDEDWIKRVIGLPGDTIQMRGGTLFLNGRAVPKQRVADFVLPVSPNSPCDPYFRDRAADGTPICRYPQFEETLPGGVRYRILDQGFSVGDDTGIYRVPAGHVFMMGDNRDDSKDSRFPDSIGYVPMTNLEGKAVVNFWSTDGNAAWLKPWTWPGATRWGRIGELY</sequence>
<evidence type="ECO:0000256" key="5">
    <source>
        <dbReference type="ARBA" id="ARBA00022801"/>
    </source>
</evidence>
<dbReference type="PROSITE" id="PS00761">
    <property type="entry name" value="SPASE_I_3"/>
    <property type="match status" value="1"/>
</dbReference>
<dbReference type="GO" id="GO:0009003">
    <property type="term" value="F:signal peptidase activity"/>
    <property type="evidence" value="ECO:0007669"/>
    <property type="project" value="UniProtKB-EC"/>
</dbReference>
<feature type="active site" evidence="6">
    <location>
        <position position="109"/>
    </location>
</feature>
<feature type="active site" evidence="6">
    <location>
        <position position="48"/>
    </location>
</feature>
<gene>
    <name evidence="9" type="primary">lepB</name>
    <name evidence="9" type="ORF">COC42_07345</name>
</gene>
<dbReference type="Proteomes" id="UP000218366">
    <property type="component" value="Unassembled WGS sequence"/>
</dbReference>
<proteinExistence type="inferred from homology"/>
<dbReference type="SUPFAM" id="SSF51306">
    <property type="entry name" value="LexA/Signal peptidase"/>
    <property type="match status" value="1"/>
</dbReference>
<dbReference type="InterPro" id="IPR000223">
    <property type="entry name" value="Pept_S26A_signal_pept_1"/>
</dbReference>
<dbReference type="PANTHER" id="PTHR43390">
    <property type="entry name" value="SIGNAL PEPTIDASE I"/>
    <property type="match status" value="1"/>
</dbReference>
<comment type="catalytic activity">
    <reaction evidence="1 7">
        <text>Cleavage of hydrophobic, N-terminal signal or leader sequences from secreted and periplasmic proteins.</text>
        <dbReference type="EC" id="3.4.21.89"/>
    </reaction>
</comment>
<dbReference type="GO" id="GO:0004252">
    <property type="term" value="F:serine-type endopeptidase activity"/>
    <property type="evidence" value="ECO:0007669"/>
    <property type="project" value="InterPro"/>
</dbReference>
<organism evidence="9 10">
    <name type="scientific">Sphingomonas spermidinifaciens</name>
    <dbReference type="NCBI Taxonomy" id="1141889"/>
    <lineage>
        <taxon>Bacteria</taxon>
        <taxon>Pseudomonadati</taxon>
        <taxon>Pseudomonadota</taxon>
        <taxon>Alphaproteobacteria</taxon>
        <taxon>Sphingomonadales</taxon>
        <taxon>Sphingomonadaceae</taxon>
        <taxon>Sphingomonas</taxon>
    </lineage>
</organism>
<dbReference type="Gene3D" id="2.10.109.10">
    <property type="entry name" value="Umud Fragment, subunit A"/>
    <property type="match status" value="1"/>
</dbReference>
<keyword evidence="7" id="KW-0812">Transmembrane</keyword>
<comment type="similarity">
    <text evidence="2 7">Belongs to the peptidase S26 family.</text>
</comment>
<dbReference type="NCBIfam" id="TIGR02227">
    <property type="entry name" value="sigpep_I_bact"/>
    <property type="match status" value="1"/>
</dbReference>
<protein>
    <recommendedName>
        <fullName evidence="4 7">Signal peptidase I</fullName>
        <ecNumber evidence="3 7">3.4.21.89</ecNumber>
    </recommendedName>
</protein>
<dbReference type="GO" id="GO:0016020">
    <property type="term" value="C:membrane"/>
    <property type="evidence" value="ECO:0007669"/>
    <property type="project" value="UniProtKB-SubCell"/>
</dbReference>
<dbReference type="InterPro" id="IPR019757">
    <property type="entry name" value="Pept_S26A_signal_pept_1_Lys-AS"/>
</dbReference>
<evidence type="ECO:0000256" key="7">
    <source>
        <dbReference type="RuleBase" id="RU362042"/>
    </source>
</evidence>
<dbReference type="PROSITE" id="PS00760">
    <property type="entry name" value="SPASE_I_2"/>
    <property type="match status" value="1"/>
</dbReference>
<dbReference type="AlphaFoldDB" id="A0A2A4B7Q4"/>
<dbReference type="CDD" id="cd06530">
    <property type="entry name" value="S26_SPase_I"/>
    <property type="match status" value="1"/>
</dbReference>
<evidence type="ECO:0000313" key="10">
    <source>
        <dbReference type="Proteomes" id="UP000218366"/>
    </source>
</evidence>
<keyword evidence="10" id="KW-1185">Reference proteome</keyword>
<dbReference type="EC" id="3.4.21.89" evidence="3 7"/>
<comment type="subcellular location">
    <subcellularLocation>
        <location evidence="7">Membrane</location>
        <topology evidence="7">Single-pass type II membrane protein</topology>
    </subcellularLocation>
</comment>